<dbReference type="Proteomes" id="UP001630127">
    <property type="component" value="Unassembled WGS sequence"/>
</dbReference>
<keyword evidence="2" id="KW-1185">Reference proteome</keyword>
<sequence>MLVKISRGGEYGIIWEGDAAGVIKALRDEEVDLPKPTGHMMLRWKLASKVVEMNWVDFEKVRIILAYSPSQYTQYLQKMLLLEKMLLHKYYVYLYEALERKKLLYLLF</sequence>
<evidence type="ECO:0000313" key="1">
    <source>
        <dbReference type="EMBL" id="KAL3527471.1"/>
    </source>
</evidence>
<reference evidence="1 2" key="1">
    <citation type="submission" date="2024-11" db="EMBL/GenBank/DDBJ databases">
        <title>A near-complete genome assembly of Cinchona calisaya.</title>
        <authorList>
            <person name="Lian D.C."/>
            <person name="Zhao X.W."/>
            <person name="Wei L."/>
        </authorList>
    </citation>
    <scope>NUCLEOTIDE SEQUENCE [LARGE SCALE GENOMIC DNA]</scope>
    <source>
        <tissue evidence="1">Nenye</tissue>
    </source>
</reference>
<dbReference type="AlphaFoldDB" id="A0ABD3A9C0"/>
<dbReference type="EMBL" id="JBJUIK010000005">
    <property type="protein sequence ID" value="KAL3527471.1"/>
    <property type="molecule type" value="Genomic_DNA"/>
</dbReference>
<evidence type="ECO:0000313" key="2">
    <source>
        <dbReference type="Proteomes" id="UP001630127"/>
    </source>
</evidence>
<protein>
    <submittedName>
        <fullName evidence="1">Uncharacterized protein</fullName>
    </submittedName>
</protein>
<proteinExistence type="predicted"/>
<gene>
    <name evidence="1" type="ORF">ACH5RR_012127</name>
</gene>
<name>A0ABD3A9C0_9GENT</name>
<organism evidence="1 2">
    <name type="scientific">Cinchona calisaya</name>
    <dbReference type="NCBI Taxonomy" id="153742"/>
    <lineage>
        <taxon>Eukaryota</taxon>
        <taxon>Viridiplantae</taxon>
        <taxon>Streptophyta</taxon>
        <taxon>Embryophyta</taxon>
        <taxon>Tracheophyta</taxon>
        <taxon>Spermatophyta</taxon>
        <taxon>Magnoliopsida</taxon>
        <taxon>eudicotyledons</taxon>
        <taxon>Gunneridae</taxon>
        <taxon>Pentapetalae</taxon>
        <taxon>asterids</taxon>
        <taxon>lamiids</taxon>
        <taxon>Gentianales</taxon>
        <taxon>Rubiaceae</taxon>
        <taxon>Cinchonoideae</taxon>
        <taxon>Cinchoneae</taxon>
        <taxon>Cinchona</taxon>
    </lineage>
</organism>
<accession>A0ABD3A9C0</accession>
<comment type="caution">
    <text evidence="1">The sequence shown here is derived from an EMBL/GenBank/DDBJ whole genome shotgun (WGS) entry which is preliminary data.</text>
</comment>